<keyword evidence="6" id="KW-1185">Reference proteome</keyword>
<dbReference type="EMBL" id="BTGB01000001">
    <property type="protein sequence ID" value="GMM44467.1"/>
    <property type="molecule type" value="Genomic_DNA"/>
</dbReference>
<accession>A0AAV5R0C8</accession>
<evidence type="ECO:0000256" key="3">
    <source>
        <dbReference type="SAM" id="MobiDB-lite"/>
    </source>
</evidence>
<organism evidence="5 6">
    <name type="scientific">Pichia kluyveri</name>
    <name type="common">Yeast</name>
    <dbReference type="NCBI Taxonomy" id="36015"/>
    <lineage>
        <taxon>Eukaryota</taxon>
        <taxon>Fungi</taxon>
        <taxon>Dikarya</taxon>
        <taxon>Ascomycota</taxon>
        <taxon>Saccharomycotina</taxon>
        <taxon>Pichiomycetes</taxon>
        <taxon>Pichiales</taxon>
        <taxon>Pichiaceae</taxon>
        <taxon>Pichia</taxon>
    </lineage>
</organism>
<feature type="region of interest" description="Disordered" evidence="3">
    <location>
        <begin position="820"/>
        <end position="874"/>
    </location>
</feature>
<protein>
    <submittedName>
        <fullName evidence="5">Nmd2 protein</fullName>
    </submittedName>
</protein>
<comment type="caution">
    <text evidence="5">The sequence shown here is derived from an EMBL/GenBank/DDBJ whole genome shotgun (WGS) entry which is preliminary data.</text>
</comment>
<feature type="domain" description="Up-frameshift suppressor 2 C-terminal" evidence="4">
    <location>
        <begin position="860"/>
        <end position="996"/>
    </location>
</feature>
<dbReference type="InterPro" id="IPR039762">
    <property type="entry name" value="Nmd2/UPF2"/>
</dbReference>
<reference evidence="5 6" key="1">
    <citation type="journal article" date="2023" name="Elife">
        <title>Identification of key yeast species and microbe-microbe interactions impacting larval growth of Drosophila in the wild.</title>
        <authorList>
            <person name="Mure A."/>
            <person name="Sugiura Y."/>
            <person name="Maeda R."/>
            <person name="Honda K."/>
            <person name="Sakurai N."/>
            <person name="Takahashi Y."/>
            <person name="Watada M."/>
            <person name="Katoh T."/>
            <person name="Gotoh A."/>
            <person name="Gotoh Y."/>
            <person name="Taniguchi I."/>
            <person name="Nakamura K."/>
            <person name="Hayashi T."/>
            <person name="Katayama T."/>
            <person name="Uemura T."/>
            <person name="Hattori Y."/>
        </authorList>
    </citation>
    <scope>NUCLEOTIDE SEQUENCE [LARGE SCALE GENOMIC DNA]</scope>
    <source>
        <strain evidence="5 6">PK-24</strain>
    </source>
</reference>
<proteinExistence type="predicted"/>
<evidence type="ECO:0000259" key="4">
    <source>
        <dbReference type="Pfam" id="PF04050"/>
    </source>
</evidence>
<feature type="compositionally biased region" description="Acidic residues" evidence="3">
    <location>
        <begin position="845"/>
        <end position="862"/>
    </location>
</feature>
<gene>
    <name evidence="5" type="ORF">DAPK24_010420</name>
</gene>
<dbReference type="Gene3D" id="1.25.40.180">
    <property type="match status" value="2"/>
</dbReference>
<dbReference type="GO" id="GO:0035145">
    <property type="term" value="C:exon-exon junction complex"/>
    <property type="evidence" value="ECO:0007669"/>
    <property type="project" value="TreeGrafter"/>
</dbReference>
<evidence type="ECO:0000256" key="2">
    <source>
        <dbReference type="ARBA" id="ARBA00022490"/>
    </source>
</evidence>
<dbReference type="Proteomes" id="UP001378960">
    <property type="component" value="Unassembled WGS sequence"/>
</dbReference>
<dbReference type="SUPFAM" id="SSF48371">
    <property type="entry name" value="ARM repeat"/>
    <property type="match status" value="2"/>
</dbReference>
<evidence type="ECO:0000256" key="1">
    <source>
        <dbReference type="ARBA" id="ARBA00004496"/>
    </source>
</evidence>
<dbReference type="InterPro" id="IPR007193">
    <property type="entry name" value="Upf2/Nmd2_C"/>
</dbReference>
<dbReference type="GO" id="GO:0000184">
    <property type="term" value="P:nuclear-transcribed mRNA catabolic process, nonsense-mediated decay"/>
    <property type="evidence" value="ECO:0007669"/>
    <property type="project" value="InterPro"/>
</dbReference>
<dbReference type="InterPro" id="IPR016024">
    <property type="entry name" value="ARM-type_fold"/>
</dbReference>
<feature type="compositionally biased region" description="Polar residues" evidence="3">
    <location>
        <begin position="825"/>
        <end position="843"/>
    </location>
</feature>
<dbReference type="PANTHER" id="PTHR12839">
    <property type="entry name" value="NONSENSE-MEDIATED MRNA DECAY PROTEIN 2 UP-FRAMESHIFT SUPPRESSOR 2"/>
    <property type="match status" value="1"/>
</dbReference>
<evidence type="ECO:0000313" key="5">
    <source>
        <dbReference type="EMBL" id="GMM44467.1"/>
    </source>
</evidence>
<evidence type="ECO:0000313" key="6">
    <source>
        <dbReference type="Proteomes" id="UP001378960"/>
    </source>
</evidence>
<dbReference type="AlphaFoldDB" id="A0AAV5R0C8"/>
<keyword evidence="2" id="KW-0963">Cytoplasm</keyword>
<name>A0AAV5R0C8_PICKL</name>
<comment type="subcellular location">
    <subcellularLocation>
        <location evidence="1">Cytoplasm</location>
    </subcellularLocation>
</comment>
<dbReference type="PANTHER" id="PTHR12839:SF7">
    <property type="entry name" value="REGULATOR OF NONSENSE TRANSCRIPTS 2"/>
    <property type="match status" value="1"/>
</dbReference>
<sequence length="1004" mass="116197">MSVSNESEIRREELSDLNTRAWNGEENVFKLKGKLDSSLKKNTAFIKKIRSGITKETEKQFIDAIQTTSLEKYINEISAALCESLTKVKNADVQSTVEVVSALHQRFTTSFTPFVELYFVHSFVHPKDRLVKKEEKELMVRLRNLLKLAMEFYLHGIFRNMNDMPEDELPPYLKKLKIAGKDDIPIIIPIMKEIMSYEFNSGITLPIMTSFLKRFSFMLYESDSKLNPKYEESISVFLRKLFKSYVTNAVKTAEKDYKSIHKIKSTANIIAIKIGKVVTNMEIEAEEIEEILKEFNTFCEFACPIVGIDLPKYEINKSAEESSKVTLVTKSATDSNVNQIWENEDVKKFYEDIPTIESLVSQEAIENMNSKVLASDGKGNKIADIMLRLGEAETAKDIDDIVVDFWEWGLSNKASRNRLSKYIIELREVSKFKNIARFLKINAVYFDKCIEDLITRLDKSFRFQIRHDSVAEKDIIIFSELIKFKMIPIHVIFHKIRLLVLNIEVNNNIDLLSLMFEGCSKCLLYDEQYKDHTKEMIDLLKQLYKTKKFSHTDKYAVKLFLLSLNPPKVKSQNTVELLKEEQYLNYMVKTQLNLKTFPLISNIIKCADWNNEIIYKRIEILFSNPSEMNYIDIKFLAAVLRNVTLNCNKSLKTVVVDQLIEDITTGLEYNDYQSLRKRLSEVIYFIELINLKVIPRTYLIPMLYKIVCYGHENNYPSRDTYCEADGFDDFFRIKMVSEILSRVYAQHVLHQLSPFIKFMRFFNYYIFTKEHPLSIDVSNKLADMFRHLNEFELPNGVEFSRAESYEDAIIQLQSEFKENDGNAVNAKTSQEGSNDGKQESNIATEDADNDDDFDDDDDDDEIQSEKERNEAFREAELDMEYRKIMKESLQNNTTMQLKKGTLSEKLGTPESILYNLGKGGEEEGGGLSTFTAADNDDNNGSNKQNKSMKFTFLARSGKKIQAKSLSIPENTKIAVNLAHEQEKIRAEKDRIKNFVLRSVRNSDS</sequence>
<dbReference type="GO" id="GO:0005737">
    <property type="term" value="C:cytoplasm"/>
    <property type="evidence" value="ECO:0007669"/>
    <property type="project" value="UniProtKB-SubCell"/>
</dbReference>
<dbReference type="Pfam" id="PF04050">
    <property type="entry name" value="Upf2"/>
    <property type="match status" value="1"/>
</dbReference>
<feature type="compositionally biased region" description="Basic and acidic residues" evidence="3">
    <location>
        <begin position="863"/>
        <end position="874"/>
    </location>
</feature>